<dbReference type="EMBL" id="LVEO01000019">
    <property type="protein sequence ID" value="OCB71052.1"/>
    <property type="molecule type" value="Genomic_DNA"/>
</dbReference>
<evidence type="ECO:0000256" key="7">
    <source>
        <dbReference type="ARBA" id="ARBA00023268"/>
    </source>
</evidence>
<dbReference type="PROSITE" id="PS51855">
    <property type="entry name" value="MGS"/>
    <property type="match status" value="1"/>
</dbReference>
<dbReference type="InterPro" id="IPR016193">
    <property type="entry name" value="Cytidine_deaminase-like"/>
</dbReference>
<dbReference type="Proteomes" id="UP000321579">
    <property type="component" value="Unassembled WGS sequence"/>
</dbReference>
<evidence type="ECO:0000256" key="5">
    <source>
        <dbReference type="ARBA" id="ARBA00022755"/>
    </source>
</evidence>
<comment type="similarity">
    <text evidence="3 10">Belongs to the PurH family.</text>
</comment>
<reference evidence="14 16" key="3">
    <citation type="submission" date="2016-10" db="EMBL/GenBank/DDBJ databases">
        <authorList>
            <person name="Varghese N."/>
            <person name="Submissions S."/>
        </authorList>
    </citation>
    <scope>NUCLEOTIDE SEQUENCE [LARGE SCALE GENOMIC DNA]</scope>
    <source>
        <strain evidence="14 16">Gm-149</strain>
    </source>
</reference>
<keyword evidence="4 10" id="KW-0808">Transferase</keyword>
<evidence type="ECO:0000256" key="6">
    <source>
        <dbReference type="ARBA" id="ARBA00022801"/>
    </source>
</evidence>
<evidence type="ECO:0000256" key="1">
    <source>
        <dbReference type="ARBA" id="ARBA00004844"/>
    </source>
</evidence>
<comment type="pathway">
    <text evidence="1 10">Purine metabolism; IMP biosynthesis via de novo pathway; IMP from 5-formamido-1-(5-phospho-D-ribosyl)imidazole-4-carboxamide: step 1/1.</text>
</comment>
<evidence type="ECO:0000313" key="13">
    <source>
        <dbReference type="EMBL" id="OCB71052.1"/>
    </source>
</evidence>
<organism evidence="13 15">
    <name type="scientific">Flavobacterium glycines</name>
    <dbReference type="NCBI Taxonomy" id="551990"/>
    <lineage>
        <taxon>Bacteria</taxon>
        <taxon>Pseudomonadati</taxon>
        <taxon>Bacteroidota</taxon>
        <taxon>Flavobacteriia</taxon>
        <taxon>Flavobacteriales</taxon>
        <taxon>Flavobacteriaceae</taxon>
        <taxon>Flavobacterium</taxon>
    </lineage>
</organism>
<comment type="pathway">
    <text evidence="2 10">Purine metabolism; IMP biosynthesis via de novo pathway; 5-formamido-1-(5-phospho-D-ribosyl)imidazole-4-carboxamide from 5-amino-1-(5-phospho-D-ribosyl)imidazole-4-carboxamide (10-formyl THF route): step 1/1.</text>
</comment>
<dbReference type="FunFam" id="3.40.140.20:FF:000001">
    <property type="entry name" value="Bifunctional purine biosynthesis protein PurH"/>
    <property type="match status" value="1"/>
</dbReference>
<proteinExistence type="inferred from homology"/>
<dbReference type="Proteomes" id="UP000182367">
    <property type="component" value="Unassembled WGS sequence"/>
</dbReference>
<dbReference type="Pfam" id="PF02142">
    <property type="entry name" value="MGS"/>
    <property type="match status" value="1"/>
</dbReference>
<gene>
    <name evidence="10 12" type="primary">purH</name>
    <name evidence="13" type="ORF">FBGL_11425</name>
    <name evidence="12" type="ORF">FGL01_16070</name>
    <name evidence="14" type="ORF">SAMN05192550_0079</name>
</gene>
<dbReference type="FunFam" id="3.40.140.20:FF:000005">
    <property type="entry name" value="Bifunctional purine biosynthesis protein PurH"/>
    <property type="match status" value="1"/>
</dbReference>
<dbReference type="Gene3D" id="3.40.140.20">
    <property type="match status" value="2"/>
</dbReference>
<dbReference type="HAMAP" id="MF_00139">
    <property type="entry name" value="PurH"/>
    <property type="match status" value="1"/>
</dbReference>
<evidence type="ECO:0000313" key="15">
    <source>
        <dbReference type="Proteomes" id="UP000093226"/>
    </source>
</evidence>
<keyword evidence="6 10" id="KW-0378">Hydrolase</keyword>
<dbReference type="CDD" id="cd01421">
    <property type="entry name" value="IMPCH"/>
    <property type="match status" value="1"/>
</dbReference>
<keyword evidence="7 10" id="KW-0511">Multifunctional enzyme</keyword>
<dbReference type="NCBIfam" id="NF002049">
    <property type="entry name" value="PRK00881.1"/>
    <property type="match status" value="1"/>
</dbReference>
<dbReference type="Proteomes" id="UP000093226">
    <property type="component" value="Unassembled WGS sequence"/>
</dbReference>
<dbReference type="InterPro" id="IPR011607">
    <property type="entry name" value="MGS-like_dom"/>
</dbReference>
<evidence type="ECO:0000313" key="16">
    <source>
        <dbReference type="Proteomes" id="UP000182367"/>
    </source>
</evidence>
<sequence>MSTSKTIQSALISVFSKEGLEPIVKLLHSQNVTLYSTGGTEEFIKNLGIPVVAVEDITAFPEILGGRVKTLHPKIFGGILNRQDNESDVQQMQEFNIPQIDLVIVDLYPFEKTVASGASEQDIIEKIDIGGISLIRAAAKNFKDTVIVPSMNEYALFLDMITKQNGATTLEDRKLLATKAFHVSSHYDGAIFSYFNTDETIYKASIANGQVLRYGENPHQKGFFFGDFDAMFQKLHGKELSYNNLLDVDAAVNLINEFKTDGPTFAILKHNNACGLASRNTIEEAYLAALACDPTSAFGGVLISNTKIDVATATEINKLFCEVVIAPSYDAEAVTILQEKKNRIILVQNDVELPQKQVRTCLNGLLIQERNNITDNKKDLTTVTITSPTEQEIEDLIFASKICKNTKSNTIVFAKNGTLISSGTGQTSRVDALQQAVEKAKHFGFDLTGASMASDAFFPFPDCVALAKEAGITAVIQPGGSIKDQLSIDYCNENNLAMVFTGTRHFKH</sequence>
<dbReference type="SUPFAM" id="SSF53927">
    <property type="entry name" value="Cytidine deaminase-like"/>
    <property type="match status" value="1"/>
</dbReference>
<dbReference type="Pfam" id="PF01808">
    <property type="entry name" value="AICARFT_IMPCHas"/>
    <property type="match status" value="1"/>
</dbReference>
<reference evidence="12 17" key="4">
    <citation type="submission" date="2019-07" db="EMBL/GenBank/DDBJ databases">
        <title>Whole genome shotgun sequence of Flavobacterium glycines NBRC 105008.</title>
        <authorList>
            <person name="Hosoyama A."/>
            <person name="Uohara A."/>
            <person name="Ohji S."/>
            <person name="Ichikawa N."/>
        </authorList>
    </citation>
    <scope>NUCLEOTIDE SEQUENCE [LARGE SCALE GENOMIC DNA]</scope>
    <source>
        <strain evidence="12 17">NBRC 105008</strain>
    </source>
</reference>
<evidence type="ECO:0000256" key="3">
    <source>
        <dbReference type="ARBA" id="ARBA00007667"/>
    </source>
</evidence>
<comment type="caution">
    <text evidence="13">The sequence shown here is derived from an EMBL/GenBank/DDBJ whole genome shotgun (WGS) entry which is preliminary data.</text>
</comment>
<keyword evidence="5 10" id="KW-0658">Purine biosynthesis</keyword>
<dbReference type="PANTHER" id="PTHR11692">
    <property type="entry name" value="BIFUNCTIONAL PURINE BIOSYNTHESIS PROTEIN PURH"/>
    <property type="match status" value="1"/>
</dbReference>
<evidence type="ECO:0000313" key="17">
    <source>
        <dbReference type="Proteomes" id="UP000321579"/>
    </source>
</evidence>
<evidence type="ECO:0000256" key="2">
    <source>
        <dbReference type="ARBA" id="ARBA00004954"/>
    </source>
</evidence>
<reference evidence="15" key="1">
    <citation type="submission" date="2016-03" db="EMBL/GenBank/DDBJ databases">
        <title>Draft genome sequence of Paenibacillus glacialis DSM 22343.</title>
        <authorList>
            <person name="Shin S.-K."/>
            <person name="Yi H."/>
        </authorList>
    </citation>
    <scope>NUCLEOTIDE SEQUENCE [LARGE SCALE GENOMIC DNA]</scope>
    <source>
        <strain evidence="15">NBRC 105008</strain>
    </source>
</reference>
<comment type="domain">
    <text evidence="10">The IMP cyclohydrolase activity resides in the N-terminal region.</text>
</comment>
<dbReference type="GO" id="GO:0005829">
    <property type="term" value="C:cytosol"/>
    <property type="evidence" value="ECO:0007669"/>
    <property type="project" value="TreeGrafter"/>
</dbReference>
<dbReference type="PANTHER" id="PTHR11692:SF0">
    <property type="entry name" value="BIFUNCTIONAL PURINE BIOSYNTHESIS PROTEIN ATIC"/>
    <property type="match status" value="1"/>
</dbReference>
<dbReference type="AlphaFoldDB" id="A0A1B9DMX5"/>
<dbReference type="GO" id="GO:0003937">
    <property type="term" value="F:IMP cyclohydrolase activity"/>
    <property type="evidence" value="ECO:0007669"/>
    <property type="project" value="UniProtKB-UniRule"/>
</dbReference>
<reference evidence="13" key="2">
    <citation type="submission" date="2016-03" db="EMBL/GenBank/DDBJ databases">
        <authorList>
            <person name="Ploux O."/>
        </authorList>
    </citation>
    <scope>NUCLEOTIDE SEQUENCE</scope>
    <source>
        <strain evidence="13">NBRC 105008</strain>
    </source>
</reference>
<evidence type="ECO:0000313" key="12">
    <source>
        <dbReference type="EMBL" id="GEL10868.1"/>
    </source>
</evidence>
<comment type="catalytic activity">
    <reaction evidence="9 10">
        <text>IMP + H2O = 5-formamido-1-(5-phospho-D-ribosyl)imidazole-4-carboxamide</text>
        <dbReference type="Rhea" id="RHEA:18445"/>
        <dbReference type="ChEBI" id="CHEBI:15377"/>
        <dbReference type="ChEBI" id="CHEBI:58053"/>
        <dbReference type="ChEBI" id="CHEBI:58467"/>
        <dbReference type="EC" id="3.5.4.10"/>
    </reaction>
</comment>
<comment type="catalytic activity">
    <reaction evidence="8 10">
        <text>(6R)-10-formyltetrahydrofolate + 5-amino-1-(5-phospho-beta-D-ribosyl)imidazole-4-carboxamide = 5-formamido-1-(5-phospho-D-ribosyl)imidazole-4-carboxamide + (6S)-5,6,7,8-tetrahydrofolate</text>
        <dbReference type="Rhea" id="RHEA:22192"/>
        <dbReference type="ChEBI" id="CHEBI:57453"/>
        <dbReference type="ChEBI" id="CHEBI:58467"/>
        <dbReference type="ChEBI" id="CHEBI:58475"/>
        <dbReference type="ChEBI" id="CHEBI:195366"/>
        <dbReference type="EC" id="2.1.2.3"/>
    </reaction>
</comment>
<dbReference type="SUPFAM" id="SSF52335">
    <property type="entry name" value="Methylglyoxal synthase-like"/>
    <property type="match status" value="1"/>
</dbReference>
<dbReference type="SMART" id="SM00851">
    <property type="entry name" value="MGS"/>
    <property type="match status" value="1"/>
</dbReference>
<evidence type="ECO:0000256" key="4">
    <source>
        <dbReference type="ARBA" id="ARBA00022679"/>
    </source>
</evidence>
<evidence type="ECO:0000313" key="14">
    <source>
        <dbReference type="EMBL" id="SDI50808.1"/>
    </source>
</evidence>
<dbReference type="GO" id="GO:0004643">
    <property type="term" value="F:phosphoribosylaminoimidazolecarboxamide formyltransferase activity"/>
    <property type="evidence" value="ECO:0007669"/>
    <property type="project" value="UniProtKB-UniRule"/>
</dbReference>
<dbReference type="InterPro" id="IPR002695">
    <property type="entry name" value="PurH-like"/>
</dbReference>
<dbReference type="STRING" id="551990.SAMN05192550_0079"/>
<dbReference type="InterPro" id="IPR024051">
    <property type="entry name" value="AICAR_Tfase_dup_dom_sf"/>
</dbReference>
<evidence type="ECO:0000256" key="9">
    <source>
        <dbReference type="ARBA" id="ARBA00050687"/>
    </source>
</evidence>
<protein>
    <recommendedName>
        <fullName evidence="10">Bifunctional purine biosynthesis protein PurH</fullName>
    </recommendedName>
    <domain>
        <recommendedName>
            <fullName evidence="10">Phosphoribosylaminoimidazolecarboxamide formyltransferase</fullName>
            <ecNumber evidence="10">2.1.2.3</ecNumber>
        </recommendedName>
        <alternativeName>
            <fullName evidence="10">AICAR transformylase</fullName>
        </alternativeName>
    </domain>
    <domain>
        <recommendedName>
            <fullName evidence="10">IMP cyclohydrolase</fullName>
            <ecNumber evidence="10">3.5.4.10</ecNumber>
        </recommendedName>
        <alternativeName>
            <fullName evidence="10">ATIC</fullName>
        </alternativeName>
        <alternativeName>
            <fullName evidence="10">IMP synthase</fullName>
        </alternativeName>
        <alternativeName>
            <fullName evidence="10">Inosinicase</fullName>
        </alternativeName>
    </domain>
</protein>
<name>A0A1B9DMX5_9FLAO</name>
<dbReference type="EC" id="3.5.4.10" evidence="10"/>
<dbReference type="FunFam" id="3.40.50.1380:FF:000001">
    <property type="entry name" value="Bifunctional purine biosynthesis protein PurH"/>
    <property type="match status" value="1"/>
</dbReference>
<feature type="domain" description="MGS-like" evidence="11">
    <location>
        <begin position="1"/>
        <end position="149"/>
    </location>
</feature>
<dbReference type="RefSeq" id="WP_066328647.1">
    <property type="nucleotide sequence ID" value="NZ_BJVF01000001.1"/>
</dbReference>
<dbReference type="OrthoDB" id="9802065at2"/>
<evidence type="ECO:0000259" key="11">
    <source>
        <dbReference type="PROSITE" id="PS51855"/>
    </source>
</evidence>
<dbReference type="UniPathway" id="UPA00074">
    <property type="reaction ID" value="UER00133"/>
</dbReference>
<dbReference type="EMBL" id="BJVF01000001">
    <property type="protein sequence ID" value="GEL10868.1"/>
    <property type="molecule type" value="Genomic_DNA"/>
</dbReference>
<dbReference type="PIRSF" id="PIRSF000414">
    <property type="entry name" value="AICARFT_IMPCHas"/>
    <property type="match status" value="1"/>
</dbReference>
<evidence type="ECO:0000256" key="10">
    <source>
        <dbReference type="HAMAP-Rule" id="MF_00139"/>
    </source>
</evidence>
<dbReference type="Gene3D" id="3.40.50.1380">
    <property type="entry name" value="Methylglyoxal synthase-like domain"/>
    <property type="match status" value="1"/>
</dbReference>
<accession>A0A1B9DMX5</accession>
<dbReference type="SMART" id="SM00798">
    <property type="entry name" value="AICARFT_IMPCHas"/>
    <property type="match status" value="1"/>
</dbReference>
<dbReference type="GO" id="GO:0006189">
    <property type="term" value="P:'de novo' IMP biosynthetic process"/>
    <property type="evidence" value="ECO:0007669"/>
    <property type="project" value="UniProtKB-UniRule"/>
</dbReference>
<evidence type="ECO:0000256" key="8">
    <source>
        <dbReference type="ARBA" id="ARBA00050488"/>
    </source>
</evidence>
<dbReference type="EC" id="2.1.2.3" evidence="10"/>
<dbReference type="InterPro" id="IPR036914">
    <property type="entry name" value="MGS-like_dom_sf"/>
</dbReference>
<keyword evidence="16" id="KW-1185">Reference proteome</keyword>
<dbReference type="EMBL" id="FNEO01000001">
    <property type="protein sequence ID" value="SDI50808.1"/>
    <property type="molecule type" value="Genomic_DNA"/>
</dbReference>